<dbReference type="RefSeq" id="WP_150807292.1">
    <property type="nucleotide sequence ID" value="NZ_CABVHY010000048.1"/>
</dbReference>
<evidence type="ECO:0000313" key="1">
    <source>
        <dbReference type="EMBL" id="VVO43116.1"/>
    </source>
</evidence>
<gene>
    <name evidence="1" type="ORF">PS723_06121</name>
</gene>
<organism evidence="1 2">
    <name type="scientific">Pseudomonas fluorescens</name>
    <dbReference type="NCBI Taxonomy" id="294"/>
    <lineage>
        <taxon>Bacteria</taxon>
        <taxon>Pseudomonadati</taxon>
        <taxon>Pseudomonadota</taxon>
        <taxon>Gammaproteobacteria</taxon>
        <taxon>Pseudomonadales</taxon>
        <taxon>Pseudomonadaceae</taxon>
        <taxon>Pseudomonas</taxon>
    </lineage>
</organism>
<protein>
    <submittedName>
        <fullName evidence="1">Uncharacterized protein</fullName>
    </submittedName>
</protein>
<dbReference type="AlphaFoldDB" id="A0A5E7FUV6"/>
<sequence>MDLNDSQARAAITALTSKYLSPYLSIYSNVTPDTYLSFQMGVYNTLIKGAPSHPEVYKLSNLYAFKAVAVSILTAGHYSKTAFDTNNPLYNPGVFGDKYIEKYLSPTIIVDWLTPNLNTLERQKIFSKFTSGELDQKSFVAAIGLLWLKGKHLRLLRS</sequence>
<proteinExistence type="predicted"/>
<reference evidence="1 2" key="1">
    <citation type="submission" date="2019-09" db="EMBL/GenBank/DDBJ databases">
        <authorList>
            <person name="Chandra G."/>
            <person name="Truman W A."/>
        </authorList>
    </citation>
    <scope>NUCLEOTIDE SEQUENCE [LARGE SCALE GENOMIC DNA]</scope>
    <source>
        <strain evidence="1">PS723</strain>
    </source>
</reference>
<name>A0A5E7FUV6_PSEFL</name>
<accession>A0A5E7FUV6</accession>
<evidence type="ECO:0000313" key="2">
    <source>
        <dbReference type="Proteomes" id="UP000379480"/>
    </source>
</evidence>
<dbReference type="EMBL" id="CABVHY010000048">
    <property type="protein sequence ID" value="VVO43116.1"/>
    <property type="molecule type" value="Genomic_DNA"/>
</dbReference>
<dbReference type="Proteomes" id="UP000379480">
    <property type="component" value="Unassembled WGS sequence"/>
</dbReference>